<evidence type="ECO:0000256" key="1">
    <source>
        <dbReference type="ARBA" id="ARBA00000548"/>
    </source>
</evidence>
<accession>A0A8H6SXT7</accession>
<evidence type="ECO:0000256" key="3">
    <source>
        <dbReference type="ARBA" id="ARBA00008061"/>
    </source>
</evidence>
<comment type="caution">
    <text evidence="19">The sequence shown here is derived from an EMBL/GenBank/DDBJ whole genome shotgun (WGS) entry which is preliminary data.</text>
</comment>
<feature type="disulfide bond" evidence="15">
    <location>
        <begin position="50"/>
        <end position="58"/>
    </location>
</feature>
<feature type="binding site" evidence="16">
    <location>
        <position position="103"/>
    </location>
    <ligand>
        <name>substrate</name>
    </ligand>
</feature>
<name>A0A8H6SXT7_9AGAR</name>
<dbReference type="PANTHER" id="PTHR10357">
    <property type="entry name" value="ALPHA-AMYLASE FAMILY MEMBER"/>
    <property type="match status" value="1"/>
</dbReference>
<feature type="binding site" evidence="16">
    <location>
        <position position="142"/>
    </location>
    <ligand>
        <name>substrate</name>
    </ligand>
</feature>
<evidence type="ECO:0000256" key="15">
    <source>
        <dbReference type="PIRSR" id="PIRSR001024-4"/>
    </source>
</evidence>
<dbReference type="InterPro" id="IPR015340">
    <property type="entry name" value="A_amylase_C_dom"/>
</dbReference>
<comment type="catalytic activity">
    <reaction evidence="1">
        <text>Endohydrolysis of (1-&gt;4)-alpha-D-glucosidic linkages in polysaccharides containing three or more (1-&gt;4)-alpha-linked D-glucose units.</text>
        <dbReference type="EC" id="3.2.1.1"/>
    </reaction>
</comment>
<evidence type="ECO:0000256" key="11">
    <source>
        <dbReference type="ARBA" id="ARBA00023277"/>
    </source>
</evidence>
<dbReference type="RefSeq" id="XP_037221331.1">
    <property type="nucleotide sequence ID" value="XM_037361039.1"/>
</dbReference>
<evidence type="ECO:0000256" key="8">
    <source>
        <dbReference type="ARBA" id="ARBA00022837"/>
    </source>
</evidence>
<dbReference type="EC" id="3.2.1.1" evidence="4"/>
<dbReference type="PANTHER" id="PTHR10357:SF215">
    <property type="entry name" value="ALPHA-AMYLASE 1"/>
    <property type="match status" value="1"/>
</dbReference>
<proteinExistence type="inferred from homology"/>
<evidence type="ECO:0000256" key="4">
    <source>
        <dbReference type="ARBA" id="ARBA00012595"/>
    </source>
</evidence>
<dbReference type="SUPFAM" id="SSF51011">
    <property type="entry name" value="Glycosyl hydrolase domain"/>
    <property type="match status" value="1"/>
</dbReference>
<evidence type="ECO:0000256" key="14">
    <source>
        <dbReference type="PIRSR" id="PIRSR001024-2"/>
    </source>
</evidence>
<evidence type="ECO:0000256" key="17">
    <source>
        <dbReference type="SAM" id="SignalP"/>
    </source>
</evidence>
<dbReference type="InterPro" id="IPR013780">
    <property type="entry name" value="Glyco_hydro_b"/>
</dbReference>
<keyword evidence="11" id="KW-0119">Carbohydrate metabolism</keyword>
<dbReference type="Pfam" id="PF00128">
    <property type="entry name" value="Alpha-amylase"/>
    <property type="match status" value="1"/>
</dbReference>
<feature type="site" description="Transition state stabilizer" evidence="14">
    <location>
        <position position="314"/>
    </location>
</feature>
<sequence>MRTLLALVLVFTTHFYSSLAATASEWRNHSIYQLMTDRFARPDGSLTAPCDPNERVFCGGTWKGIISRLDYISRMGFTAIWVSPIVEQSDGRTGVGEAYHGYWTRNLYAFNLKFGTERDFIDLVGAAHERGMLVMLDVVLNHFANPGETIQYQNLIPFNHERYYHPKREIDWGSQPSIENGWMGNGYLWLPDLNTEDKEVADILVAWTKNVVSKYKIDGLRLDATRNIPMSFWKRICGEVGVYCQGEVWASDVNIVCPYQDSMDGLHNYPFKVAATEAFTSPNGNLSAFVQVAQHMRSQCKDVSLFGTFMENHDNPRLGSITTDPGRLRTLAVLNILSDGIPIVYYGQEQMLTGANDPLNREALWHTHYSTANNLVPTFTRLNAFRRLLISAASPTPFTYAVSTYHLLGTQVLNIRKGDVSLVLTNLGVATDIVVPMFAAGEELLEVLSCRLLRADSMGQIKLTLTGEPLVIYPRTRIADSETTICGA</sequence>
<dbReference type="InterPro" id="IPR006047">
    <property type="entry name" value="GH13_cat_dom"/>
</dbReference>
<evidence type="ECO:0000256" key="2">
    <source>
        <dbReference type="ARBA" id="ARBA00001913"/>
    </source>
</evidence>
<evidence type="ECO:0000256" key="6">
    <source>
        <dbReference type="ARBA" id="ARBA00022729"/>
    </source>
</evidence>
<feature type="active site" description="Nucleophile" evidence="13">
    <location>
        <position position="223"/>
    </location>
</feature>
<dbReference type="GO" id="GO:0016052">
    <property type="term" value="P:carbohydrate catabolic process"/>
    <property type="evidence" value="ECO:0007669"/>
    <property type="project" value="InterPro"/>
</dbReference>
<organism evidence="19 20">
    <name type="scientific">Mycena indigotica</name>
    <dbReference type="NCBI Taxonomy" id="2126181"/>
    <lineage>
        <taxon>Eukaryota</taxon>
        <taxon>Fungi</taxon>
        <taxon>Dikarya</taxon>
        <taxon>Basidiomycota</taxon>
        <taxon>Agaricomycotina</taxon>
        <taxon>Agaricomycetes</taxon>
        <taxon>Agaricomycetidae</taxon>
        <taxon>Agaricales</taxon>
        <taxon>Marasmiineae</taxon>
        <taxon>Mycenaceae</taxon>
        <taxon>Mycena</taxon>
    </lineage>
</organism>
<keyword evidence="5" id="KW-0479">Metal-binding</keyword>
<dbReference type="FunFam" id="3.20.20.80:FF:000120">
    <property type="entry name" value="Alpha-amylase A"/>
    <property type="match status" value="1"/>
</dbReference>
<reference evidence="19" key="1">
    <citation type="submission" date="2020-05" db="EMBL/GenBank/DDBJ databases">
        <title>Mycena genomes resolve the evolution of fungal bioluminescence.</title>
        <authorList>
            <person name="Tsai I.J."/>
        </authorList>
    </citation>
    <scope>NUCLEOTIDE SEQUENCE</scope>
    <source>
        <strain evidence="19">171206Taipei</strain>
    </source>
</reference>
<comment type="similarity">
    <text evidence="3">Belongs to the glycosyl hydrolase 13 family.</text>
</comment>
<dbReference type="Gene3D" id="3.20.20.80">
    <property type="entry name" value="Glycosidases"/>
    <property type="match status" value="1"/>
</dbReference>
<evidence type="ECO:0000256" key="7">
    <source>
        <dbReference type="ARBA" id="ARBA00022801"/>
    </source>
</evidence>
<feature type="binding site" evidence="16">
    <location>
        <position position="221"/>
    </location>
    <ligand>
        <name>substrate</name>
    </ligand>
</feature>
<feature type="binding site" evidence="16">
    <location>
        <position position="361"/>
    </location>
    <ligand>
        <name>substrate</name>
    </ligand>
</feature>
<dbReference type="OrthoDB" id="204980at2759"/>
<evidence type="ECO:0000256" key="16">
    <source>
        <dbReference type="PIRSR" id="PIRSR001024-5"/>
    </source>
</evidence>
<keyword evidence="7" id="KW-0378">Hydrolase</keyword>
<dbReference type="AlphaFoldDB" id="A0A8H6SXT7"/>
<evidence type="ECO:0000313" key="20">
    <source>
        <dbReference type="Proteomes" id="UP000636479"/>
    </source>
</evidence>
<gene>
    <name evidence="19" type="ORF">MIND_00422300</name>
</gene>
<dbReference type="Gene3D" id="2.60.40.1180">
    <property type="entry name" value="Golgi alpha-mannosidase II"/>
    <property type="match status" value="1"/>
</dbReference>
<keyword evidence="9 15" id="KW-1015">Disulfide bond</keyword>
<keyword evidence="6 17" id="KW-0732">Signal</keyword>
<dbReference type="GO" id="GO:0004556">
    <property type="term" value="F:alpha-amylase activity"/>
    <property type="evidence" value="ECO:0007669"/>
    <property type="project" value="UniProtKB-EC"/>
</dbReference>
<feature type="binding site" evidence="16">
    <location>
        <position position="314"/>
    </location>
    <ligand>
        <name>substrate</name>
    </ligand>
</feature>
<dbReference type="Proteomes" id="UP000636479">
    <property type="component" value="Unassembled WGS sequence"/>
</dbReference>
<keyword evidence="8" id="KW-0106">Calcium</keyword>
<dbReference type="EMBL" id="JACAZF010000004">
    <property type="protein sequence ID" value="KAF7306312.1"/>
    <property type="molecule type" value="Genomic_DNA"/>
</dbReference>
<dbReference type="SMART" id="SM00642">
    <property type="entry name" value="Aamy"/>
    <property type="match status" value="1"/>
</dbReference>
<feature type="active site" description="Proton donor" evidence="13">
    <location>
        <position position="247"/>
    </location>
</feature>
<dbReference type="InterPro" id="IPR013777">
    <property type="entry name" value="A-amylase-like"/>
</dbReference>
<protein>
    <recommendedName>
        <fullName evidence="4">alpha-amylase</fullName>
        <ecNumber evidence="4">3.2.1.1</ecNumber>
    </recommendedName>
</protein>
<feature type="signal peptide" evidence="17">
    <location>
        <begin position="1"/>
        <end position="20"/>
    </location>
</feature>
<feature type="disulfide bond" evidence="15">
    <location>
        <begin position="257"/>
        <end position="300"/>
    </location>
</feature>
<evidence type="ECO:0000256" key="10">
    <source>
        <dbReference type="ARBA" id="ARBA00023180"/>
    </source>
</evidence>
<keyword evidence="20" id="KW-1185">Reference proteome</keyword>
<dbReference type="InterPro" id="IPR017853">
    <property type="entry name" value="GH"/>
</dbReference>
<keyword evidence="10" id="KW-0325">Glycoprotein</keyword>
<dbReference type="PIRSF" id="PIRSF001024">
    <property type="entry name" value="Alph-amyl_fung"/>
    <property type="match status" value="1"/>
</dbReference>
<evidence type="ECO:0000313" key="19">
    <source>
        <dbReference type="EMBL" id="KAF7306312.1"/>
    </source>
</evidence>
<evidence type="ECO:0000256" key="9">
    <source>
        <dbReference type="ARBA" id="ARBA00023157"/>
    </source>
</evidence>
<evidence type="ECO:0000256" key="12">
    <source>
        <dbReference type="ARBA" id="ARBA00023295"/>
    </source>
</evidence>
<dbReference type="Pfam" id="PF09260">
    <property type="entry name" value="A_amylase_dom_C"/>
    <property type="match status" value="1"/>
</dbReference>
<feature type="domain" description="Glycosyl hydrolase family 13 catalytic" evidence="18">
    <location>
        <begin position="33"/>
        <end position="386"/>
    </location>
</feature>
<comment type="cofactor">
    <cofactor evidence="2">
        <name>Ca(2+)</name>
        <dbReference type="ChEBI" id="CHEBI:29108"/>
    </cofactor>
</comment>
<keyword evidence="12" id="KW-0326">Glycosidase</keyword>
<evidence type="ECO:0000256" key="13">
    <source>
        <dbReference type="PIRSR" id="PIRSR001024-1"/>
    </source>
</evidence>
<evidence type="ECO:0000256" key="5">
    <source>
        <dbReference type="ARBA" id="ARBA00022723"/>
    </source>
</evidence>
<feature type="chain" id="PRO_5034833650" description="alpha-amylase" evidence="17">
    <location>
        <begin position="21"/>
        <end position="488"/>
    </location>
</feature>
<dbReference type="CDD" id="cd11319">
    <property type="entry name" value="AmyAc_euk_AmyA"/>
    <property type="match status" value="1"/>
</dbReference>
<dbReference type="GeneID" id="59343555"/>
<dbReference type="GO" id="GO:0005509">
    <property type="term" value="F:calcium ion binding"/>
    <property type="evidence" value="ECO:0007669"/>
    <property type="project" value="InterPro"/>
</dbReference>
<dbReference type="SUPFAM" id="SSF51445">
    <property type="entry name" value="(Trans)glycosidases"/>
    <property type="match status" value="1"/>
</dbReference>
<evidence type="ECO:0000259" key="18">
    <source>
        <dbReference type="SMART" id="SM00642"/>
    </source>
</evidence>